<accession>A0A0J7XZH7</accession>
<evidence type="ECO:0000313" key="2">
    <source>
        <dbReference type="Proteomes" id="UP000052268"/>
    </source>
</evidence>
<gene>
    <name evidence="1" type="ORF">V474_13930</name>
</gene>
<dbReference type="EMBL" id="JACU01000004">
    <property type="protein sequence ID" value="KMS56613.1"/>
    <property type="molecule type" value="Genomic_DNA"/>
</dbReference>
<name>A0A0J7XZH7_9SPHN</name>
<evidence type="ECO:0008006" key="3">
    <source>
        <dbReference type="Google" id="ProtNLM"/>
    </source>
</evidence>
<evidence type="ECO:0000313" key="1">
    <source>
        <dbReference type="EMBL" id="KMS56613.1"/>
    </source>
</evidence>
<sequence length="35" mass="3978">MVVEICKLFQFTLLSFYLFVQNMPAIRSLLRAGAG</sequence>
<protein>
    <recommendedName>
        <fullName evidence="3">Transposase</fullName>
    </recommendedName>
</protein>
<dbReference type="AlphaFoldDB" id="A0A0J7XZH7"/>
<reference evidence="1 2" key="1">
    <citation type="journal article" date="2015" name="G3 (Bethesda)">
        <title>Insights into Ongoing Evolution of the Hexachlorocyclohexane Catabolic Pathway from Comparative Genomics of Ten Sphingomonadaceae Strains.</title>
        <authorList>
            <person name="Pearce S.L."/>
            <person name="Oakeshott J.G."/>
            <person name="Pandey G."/>
        </authorList>
    </citation>
    <scope>NUCLEOTIDE SEQUENCE [LARGE SCALE GENOMIC DNA]</scope>
    <source>
        <strain evidence="1 2">LL02</strain>
    </source>
</reference>
<comment type="caution">
    <text evidence="1">The sequence shown here is derived from an EMBL/GenBank/DDBJ whole genome shotgun (WGS) entry which is preliminary data.</text>
</comment>
<dbReference type="PATRIC" id="fig|1114963.3.peg.1596"/>
<organism evidence="1 2">
    <name type="scientific">Novosphingobium barchaimii LL02</name>
    <dbReference type="NCBI Taxonomy" id="1114963"/>
    <lineage>
        <taxon>Bacteria</taxon>
        <taxon>Pseudomonadati</taxon>
        <taxon>Pseudomonadota</taxon>
        <taxon>Alphaproteobacteria</taxon>
        <taxon>Sphingomonadales</taxon>
        <taxon>Sphingomonadaceae</taxon>
        <taxon>Novosphingobium</taxon>
    </lineage>
</organism>
<keyword evidence="2" id="KW-1185">Reference proteome</keyword>
<dbReference type="Proteomes" id="UP000052268">
    <property type="component" value="Unassembled WGS sequence"/>
</dbReference>
<proteinExistence type="predicted"/>